<proteinExistence type="predicted"/>
<dbReference type="EMBL" id="BMAT01005234">
    <property type="protein sequence ID" value="GFR89457.1"/>
    <property type="molecule type" value="Genomic_DNA"/>
</dbReference>
<dbReference type="Proteomes" id="UP000762676">
    <property type="component" value="Unassembled WGS sequence"/>
</dbReference>
<keyword evidence="1" id="KW-0812">Transmembrane</keyword>
<protein>
    <submittedName>
        <fullName evidence="2">Uncharacterized protein</fullName>
    </submittedName>
</protein>
<dbReference type="AlphaFoldDB" id="A0AAV4GUC0"/>
<organism evidence="2 3">
    <name type="scientific">Elysia marginata</name>
    <dbReference type="NCBI Taxonomy" id="1093978"/>
    <lineage>
        <taxon>Eukaryota</taxon>
        <taxon>Metazoa</taxon>
        <taxon>Spiralia</taxon>
        <taxon>Lophotrochozoa</taxon>
        <taxon>Mollusca</taxon>
        <taxon>Gastropoda</taxon>
        <taxon>Heterobranchia</taxon>
        <taxon>Euthyneura</taxon>
        <taxon>Panpulmonata</taxon>
        <taxon>Sacoglossa</taxon>
        <taxon>Placobranchoidea</taxon>
        <taxon>Plakobranchidae</taxon>
        <taxon>Elysia</taxon>
    </lineage>
</organism>
<gene>
    <name evidence="2" type="ORF">ElyMa_002543600</name>
</gene>
<reference evidence="2 3" key="1">
    <citation type="journal article" date="2021" name="Elife">
        <title>Chloroplast acquisition without the gene transfer in kleptoplastic sea slugs, Plakobranchus ocellatus.</title>
        <authorList>
            <person name="Maeda T."/>
            <person name="Takahashi S."/>
            <person name="Yoshida T."/>
            <person name="Shimamura S."/>
            <person name="Takaki Y."/>
            <person name="Nagai Y."/>
            <person name="Toyoda A."/>
            <person name="Suzuki Y."/>
            <person name="Arimoto A."/>
            <person name="Ishii H."/>
            <person name="Satoh N."/>
            <person name="Nishiyama T."/>
            <person name="Hasebe M."/>
            <person name="Maruyama T."/>
            <person name="Minagawa J."/>
            <person name="Obokata J."/>
            <person name="Shigenobu S."/>
        </authorList>
    </citation>
    <scope>NUCLEOTIDE SEQUENCE [LARGE SCALE GENOMIC DNA]</scope>
</reference>
<feature type="transmembrane region" description="Helical" evidence="1">
    <location>
        <begin position="9"/>
        <end position="26"/>
    </location>
</feature>
<keyword evidence="3" id="KW-1185">Reference proteome</keyword>
<accession>A0AAV4GUC0</accession>
<keyword evidence="1" id="KW-0472">Membrane</keyword>
<evidence type="ECO:0000313" key="3">
    <source>
        <dbReference type="Proteomes" id="UP000762676"/>
    </source>
</evidence>
<evidence type="ECO:0000313" key="2">
    <source>
        <dbReference type="EMBL" id="GFR89457.1"/>
    </source>
</evidence>
<sequence>MDPKTRQRLLFAVIFLCLLIIAYWWYQSPYGPGGRNKYGIVRVSWSNTNPKVGTLVLALSRTPSKNVKGGKVSSISPGLVVSASTSLSAPNAKIVERMLGGIVGQTISDVDTGANTITLKSITLLPEWPADTNWTASTTIATHVPSAHLVVFPLESES</sequence>
<name>A0AAV4GUC0_9GAST</name>
<evidence type="ECO:0000256" key="1">
    <source>
        <dbReference type="SAM" id="Phobius"/>
    </source>
</evidence>
<keyword evidence="1" id="KW-1133">Transmembrane helix</keyword>
<comment type="caution">
    <text evidence="2">The sequence shown here is derived from an EMBL/GenBank/DDBJ whole genome shotgun (WGS) entry which is preliminary data.</text>
</comment>